<sequence length="38" mass="4239">MLCHGHEGIYSGFPITFTLKSTCFCDCVQNHLTRPGHS</sequence>
<name>A0A0E9TVK6_ANGAN</name>
<accession>A0A0E9TVK6</accession>
<protein>
    <submittedName>
        <fullName evidence="1">Uncharacterized protein</fullName>
    </submittedName>
</protein>
<reference evidence="1" key="1">
    <citation type="submission" date="2014-11" db="EMBL/GenBank/DDBJ databases">
        <authorList>
            <person name="Amaro Gonzalez C."/>
        </authorList>
    </citation>
    <scope>NUCLEOTIDE SEQUENCE</scope>
</reference>
<reference evidence="1" key="2">
    <citation type="journal article" date="2015" name="Fish Shellfish Immunol.">
        <title>Early steps in the European eel (Anguilla anguilla)-Vibrio vulnificus interaction in the gills: Role of the RtxA13 toxin.</title>
        <authorList>
            <person name="Callol A."/>
            <person name="Pajuelo D."/>
            <person name="Ebbesson L."/>
            <person name="Teles M."/>
            <person name="MacKenzie S."/>
            <person name="Amaro C."/>
        </authorList>
    </citation>
    <scope>NUCLEOTIDE SEQUENCE</scope>
</reference>
<proteinExistence type="predicted"/>
<dbReference type="AlphaFoldDB" id="A0A0E9TVK6"/>
<organism evidence="1">
    <name type="scientific">Anguilla anguilla</name>
    <name type="common">European freshwater eel</name>
    <name type="synonym">Muraena anguilla</name>
    <dbReference type="NCBI Taxonomy" id="7936"/>
    <lineage>
        <taxon>Eukaryota</taxon>
        <taxon>Metazoa</taxon>
        <taxon>Chordata</taxon>
        <taxon>Craniata</taxon>
        <taxon>Vertebrata</taxon>
        <taxon>Euteleostomi</taxon>
        <taxon>Actinopterygii</taxon>
        <taxon>Neopterygii</taxon>
        <taxon>Teleostei</taxon>
        <taxon>Anguilliformes</taxon>
        <taxon>Anguillidae</taxon>
        <taxon>Anguilla</taxon>
    </lineage>
</organism>
<evidence type="ECO:0000313" key="1">
    <source>
        <dbReference type="EMBL" id="JAH56940.1"/>
    </source>
</evidence>
<dbReference type="EMBL" id="GBXM01051637">
    <property type="protein sequence ID" value="JAH56940.1"/>
    <property type="molecule type" value="Transcribed_RNA"/>
</dbReference>